<dbReference type="PROSITE" id="PS51383">
    <property type="entry name" value="YJEF_C_3"/>
    <property type="match status" value="1"/>
</dbReference>
<dbReference type="GO" id="GO:0016301">
    <property type="term" value="F:kinase activity"/>
    <property type="evidence" value="ECO:0007669"/>
    <property type="project" value="UniProtKB-KW"/>
</dbReference>
<comment type="catalytic activity">
    <reaction evidence="6">
        <text>(6S)-NADPHX + ADP = AMP + phosphate + NADPH + H(+)</text>
        <dbReference type="Rhea" id="RHEA:32235"/>
        <dbReference type="ChEBI" id="CHEBI:15378"/>
        <dbReference type="ChEBI" id="CHEBI:43474"/>
        <dbReference type="ChEBI" id="CHEBI:57783"/>
        <dbReference type="ChEBI" id="CHEBI:64076"/>
        <dbReference type="ChEBI" id="CHEBI:456215"/>
        <dbReference type="ChEBI" id="CHEBI:456216"/>
        <dbReference type="EC" id="4.2.1.136"/>
    </reaction>
</comment>
<reference evidence="8 9" key="1">
    <citation type="submission" date="2020-07" db="EMBL/GenBank/DDBJ databases">
        <authorList>
            <person name="Partida-Martinez L."/>
            <person name="Huntemann M."/>
            <person name="Clum A."/>
            <person name="Wang J."/>
            <person name="Palaniappan K."/>
            <person name="Ritter S."/>
            <person name="Chen I.-M."/>
            <person name="Stamatis D."/>
            <person name="Reddy T."/>
            <person name="O'Malley R."/>
            <person name="Daum C."/>
            <person name="Shapiro N."/>
            <person name="Ivanova N."/>
            <person name="Kyrpides N."/>
            <person name="Woyke T."/>
        </authorList>
    </citation>
    <scope>NUCLEOTIDE SEQUENCE [LARGE SCALE GENOMIC DNA]</scope>
    <source>
        <strain evidence="8 9">AS2.3</strain>
    </source>
</reference>
<dbReference type="GO" id="GO:0046496">
    <property type="term" value="P:nicotinamide nucleotide metabolic process"/>
    <property type="evidence" value="ECO:0007669"/>
    <property type="project" value="UniProtKB-UniRule"/>
</dbReference>
<dbReference type="RefSeq" id="WP_179507624.1">
    <property type="nucleotide sequence ID" value="NZ_JACCBY010000001.1"/>
</dbReference>
<feature type="domain" description="YjeF C-terminal" evidence="7">
    <location>
        <begin position="10"/>
        <end position="293"/>
    </location>
</feature>
<comment type="function">
    <text evidence="6">Catalyzes the dehydration of the S-form of NAD(P)HX at the expense of ADP, which is converted to AMP. Together with NAD(P)HX epimerase, which catalyzes the epimerization of the S- and R-forms, the enzyme allows the repair of both epimers of NAD(P)HX, a damaged form of NAD(P)H that is a result of enzymatic or heat-dependent hydration.</text>
</comment>
<evidence type="ECO:0000256" key="6">
    <source>
        <dbReference type="HAMAP-Rule" id="MF_01965"/>
    </source>
</evidence>
<evidence type="ECO:0000256" key="5">
    <source>
        <dbReference type="ARBA" id="ARBA00023239"/>
    </source>
</evidence>
<feature type="binding site" evidence="6">
    <location>
        <position position="234"/>
    </location>
    <ligand>
        <name>AMP</name>
        <dbReference type="ChEBI" id="CHEBI:456215"/>
    </ligand>
</feature>
<feature type="binding site" evidence="6">
    <location>
        <begin position="205"/>
        <end position="209"/>
    </location>
    <ligand>
        <name>AMP</name>
        <dbReference type="ChEBI" id="CHEBI:456215"/>
    </ligand>
</feature>
<name>A0A7Y9JZT7_9SPHN</name>
<dbReference type="GO" id="GO:0110051">
    <property type="term" value="P:metabolite repair"/>
    <property type="evidence" value="ECO:0007669"/>
    <property type="project" value="TreeGrafter"/>
</dbReference>
<keyword evidence="8" id="KW-0418">Kinase</keyword>
<dbReference type="EC" id="4.2.1.136" evidence="6"/>
<evidence type="ECO:0000256" key="1">
    <source>
        <dbReference type="ARBA" id="ARBA00022741"/>
    </source>
</evidence>
<dbReference type="InterPro" id="IPR000631">
    <property type="entry name" value="CARKD"/>
</dbReference>
<evidence type="ECO:0000256" key="2">
    <source>
        <dbReference type="ARBA" id="ARBA00022840"/>
    </source>
</evidence>
<proteinExistence type="inferred from homology"/>
<feature type="binding site" evidence="6">
    <location>
        <position position="45"/>
    </location>
    <ligand>
        <name>(6S)-NADPHX</name>
        <dbReference type="ChEBI" id="CHEBI:64076"/>
    </ligand>
</feature>
<protein>
    <recommendedName>
        <fullName evidence="6">ADP-dependent (S)-NAD(P)H-hydrate dehydratase</fullName>
        <ecNumber evidence="6">4.2.1.136</ecNumber>
    </recommendedName>
    <alternativeName>
        <fullName evidence="6">ADP-dependent NAD(P)HX dehydratase</fullName>
    </alternativeName>
</protein>
<dbReference type="Gene3D" id="3.40.1190.20">
    <property type="match status" value="1"/>
</dbReference>
<dbReference type="Proteomes" id="UP000517753">
    <property type="component" value="Unassembled WGS sequence"/>
</dbReference>
<organism evidence="8 9">
    <name type="scientific">Sphingomonas melonis</name>
    <dbReference type="NCBI Taxonomy" id="152682"/>
    <lineage>
        <taxon>Bacteria</taxon>
        <taxon>Pseudomonadati</taxon>
        <taxon>Pseudomonadota</taxon>
        <taxon>Alphaproteobacteria</taxon>
        <taxon>Sphingomonadales</taxon>
        <taxon>Sphingomonadaceae</taxon>
        <taxon>Sphingomonas</taxon>
    </lineage>
</organism>
<dbReference type="SUPFAM" id="SSF53613">
    <property type="entry name" value="Ribokinase-like"/>
    <property type="match status" value="1"/>
</dbReference>
<comment type="cofactor">
    <cofactor evidence="6">
        <name>Mg(2+)</name>
        <dbReference type="ChEBI" id="CHEBI:18420"/>
    </cofactor>
</comment>
<keyword evidence="1 6" id="KW-0547">Nucleotide-binding</keyword>
<dbReference type="InterPro" id="IPR017953">
    <property type="entry name" value="Carbohydrate_kinase_pred_CS"/>
</dbReference>
<evidence type="ECO:0000259" key="7">
    <source>
        <dbReference type="PROSITE" id="PS51383"/>
    </source>
</evidence>
<dbReference type="Pfam" id="PF01256">
    <property type="entry name" value="Carb_kinase"/>
    <property type="match status" value="1"/>
</dbReference>
<evidence type="ECO:0000313" key="8">
    <source>
        <dbReference type="EMBL" id="NYD89118.1"/>
    </source>
</evidence>
<reference evidence="8 9" key="2">
    <citation type="submission" date="2020-08" db="EMBL/GenBank/DDBJ databases">
        <title>The Agave Microbiome: Exploring the role of microbial communities in plant adaptations to desert environments.</title>
        <authorList>
            <person name="Partida-Martinez L.P."/>
        </authorList>
    </citation>
    <scope>NUCLEOTIDE SEQUENCE [LARGE SCALE GENOMIC DNA]</scope>
    <source>
        <strain evidence="8 9">AS2.3</strain>
    </source>
</reference>
<dbReference type="InterPro" id="IPR029056">
    <property type="entry name" value="Ribokinase-like"/>
</dbReference>
<comment type="similarity">
    <text evidence="6">Belongs to the NnrD/CARKD family.</text>
</comment>
<dbReference type="GO" id="GO:0005524">
    <property type="term" value="F:ATP binding"/>
    <property type="evidence" value="ECO:0007669"/>
    <property type="project" value="UniProtKB-KW"/>
</dbReference>
<sequence length="293" mass="29581">MSGEPTALDSTWIAANPVPVHVQGTTKNSRGRVLAIGGSRMVPGALRLTGEAVLRVGAGKLQMATVASAALPLGLLVPEAASIALPEGDNGEIGEAAEVLKTALDACDALVLGPGIGAPEVASRLLQLVLGITRDDVMLVIDAMAIGCLKDLQQEAAAFSGRLILTPHHGEMAVFTGKDEEEIGADPQRIACDVAHELGAIVVLKGSDTVIAAPDGTSLHYGGGGTGLATGGSGDVLAGAIGGLLSRGTPPLVAAGWGVWLHGQSGRRVATTSGPIGFLAREISPEFPRLLPQ</sequence>
<evidence type="ECO:0000256" key="4">
    <source>
        <dbReference type="ARBA" id="ARBA00023027"/>
    </source>
</evidence>
<comment type="catalytic activity">
    <reaction evidence="6">
        <text>(6S)-NADHX + ADP = AMP + phosphate + NADH + H(+)</text>
        <dbReference type="Rhea" id="RHEA:32223"/>
        <dbReference type="ChEBI" id="CHEBI:15378"/>
        <dbReference type="ChEBI" id="CHEBI:43474"/>
        <dbReference type="ChEBI" id="CHEBI:57945"/>
        <dbReference type="ChEBI" id="CHEBI:64074"/>
        <dbReference type="ChEBI" id="CHEBI:456215"/>
        <dbReference type="ChEBI" id="CHEBI:456216"/>
        <dbReference type="EC" id="4.2.1.136"/>
    </reaction>
</comment>
<comment type="subunit">
    <text evidence="6">Homotetramer.</text>
</comment>
<comment type="caution">
    <text evidence="8">The sequence shown here is derived from an EMBL/GenBank/DDBJ whole genome shotgun (WGS) entry which is preliminary data.</text>
</comment>
<keyword evidence="4 6" id="KW-0520">NAD</keyword>
<keyword evidence="8" id="KW-0808">Transferase</keyword>
<accession>A0A7Y9JZT7</accession>
<dbReference type="CDD" id="cd01171">
    <property type="entry name" value="YXKO-related"/>
    <property type="match status" value="1"/>
</dbReference>
<evidence type="ECO:0000313" key="9">
    <source>
        <dbReference type="Proteomes" id="UP000517753"/>
    </source>
</evidence>
<dbReference type="HAMAP" id="MF_01965">
    <property type="entry name" value="NADHX_dehydratase"/>
    <property type="match status" value="1"/>
</dbReference>
<keyword evidence="5 6" id="KW-0456">Lyase</keyword>
<feature type="binding site" evidence="6">
    <location>
        <position position="115"/>
    </location>
    <ligand>
        <name>(6S)-NADPHX</name>
        <dbReference type="ChEBI" id="CHEBI:64076"/>
    </ligand>
</feature>
<dbReference type="PROSITE" id="PS01050">
    <property type="entry name" value="YJEF_C_2"/>
    <property type="match status" value="1"/>
</dbReference>
<gene>
    <name evidence="6" type="primary">nnrD</name>
    <name evidence="8" type="ORF">HD841_000887</name>
</gene>
<feature type="binding site" evidence="6">
    <location>
        <position position="235"/>
    </location>
    <ligand>
        <name>(6S)-NADPHX</name>
        <dbReference type="ChEBI" id="CHEBI:64076"/>
    </ligand>
</feature>
<dbReference type="PANTHER" id="PTHR12592">
    <property type="entry name" value="ATP-DEPENDENT (S)-NAD(P)H-HYDRATE DEHYDRATASE FAMILY MEMBER"/>
    <property type="match status" value="1"/>
</dbReference>
<dbReference type="AlphaFoldDB" id="A0A7Y9JZT7"/>
<dbReference type="PANTHER" id="PTHR12592:SF0">
    <property type="entry name" value="ATP-DEPENDENT (S)-NAD(P)H-HYDRATE DEHYDRATASE"/>
    <property type="match status" value="1"/>
</dbReference>
<feature type="binding site" evidence="6">
    <location>
        <position position="168"/>
    </location>
    <ligand>
        <name>(6S)-NADPHX</name>
        <dbReference type="ChEBI" id="CHEBI:64076"/>
    </ligand>
</feature>
<dbReference type="GO" id="GO:0052855">
    <property type="term" value="F:ADP-dependent NAD(P)H-hydrate dehydratase activity"/>
    <property type="evidence" value="ECO:0007669"/>
    <property type="project" value="UniProtKB-UniRule"/>
</dbReference>
<dbReference type="NCBIfam" id="TIGR00196">
    <property type="entry name" value="yjeF_cterm"/>
    <property type="match status" value="1"/>
</dbReference>
<keyword evidence="3 6" id="KW-0521">NADP</keyword>
<dbReference type="GO" id="GO:0052856">
    <property type="term" value="F:NAD(P)HX epimerase activity"/>
    <property type="evidence" value="ECO:0007669"/>
    <property type="project" value="TreeGrafter"/>
</dbReference>
<dbReference type="EMBL" id="JACCBY010000001">
    <property type="protein sequence ID" value="NYD89118.1"/>
    <property type="molecule type" value="Genomic_DNA"/>
</dbReference>
<keyword evidence="9" id="KW-1185">Reference proteome</keyword>
<evidence type="ECO:0000256" key="3">
    <source>
        <dbReference type="ARBA" id="ARBA00022857"/>
    </source>
</evidence>
<keyword evidence="2 6" id="KW-0067">ATP-binding</keyword>